<feature type="transmembrane region" description="Helical" evidence="9">
    <location>
        <begin position="175"/>
        <end position="195"/>
    </location>
</feature>
<dbReference type="PROSITE" id="PS50262">
    <property type="entry name" value="G_PROTEIN_RECEP_F1_2"/>
    <property type="match status" value="1"/>
</dbReference>
<dbReference type="AlphaFoldDB" id="A0A2G8K1N0"/>
<evidence type="ECO:0000256" key="9">
    <source>
        <dbReference type="SAM" id="Phobius"/>
    </source>
</evidence>
<keyword evidence="5 9" id="KW-0472">Membrane</keyword>
<dbReference type="PRINTS" id="PR00237">
    <property type="entry name" value="GPCRRHODOPSN"/>
</dbReference>
<dbReference type="PANTHER" id="PTHR45695:SF9">
    <property type="entry name" value="LEUCOKININ RECEPTOR"/>
    <property type="match status" value="1"/>
</dbReference>
<evidence type="ECO:0000256" key="2">
    <source>
        <dbReference type="ARBA" id="ARBA00022692"/>
    </source>
</evidence>
<sequence length="219" mass="24469">MDAFEGVTNVMESSIPTEEFYEEPLLLLLMLKIVLCVILVVGVLTNSSIVILMVVYGFRNVSDAFIGILCTANTVFLIVFVPLELSEQNVHDMDLFFCRLIQTINVYFCALSILSLVVLSYERCCAVTRPMSSRGDNIKTTFAKVVLVIILACLLSAPFWFVYEYDGAENQPNPDVFRFAIYFTTADSLCVSTAFNRGSLSMYGRYASPFCTVSSGRRP</sequence>
<comment type="subcellular location">
    <subcellularLocation>
        <location evidence="1">Membrane</location>
        <topology evidence="1">Multi-pass membrane protein</topology>
    </subcellularLocation>
</comment>
<keyword evidence="2 8" id="KW-0812">Transmembrane</keyword>
<dbReference type="CDD" id="cd00637">
    <property type="entry name" value="7tm_classA_rhodopsin-like"/>
    <property type="match status" value="1"/>
</dbReference>
<feature type="transmembrane region" description="Helical" evidence="9">
    <location>
        <begin position="142"/>
        <end position="163"/>
    </location>
</feature>
<accession>A0A2G8K1N0</accession>
<dbReference type="PANTHER" id="PTHR45695">
    <property type="entry name" value="LEUCOKININ RECEPTOR-RELATED"/>
    <property type="match status" value="1"/>
</dbReference>
<organism evidence="11 12">
    <name type="scientific">Stichopus japonicus</name>
    <name type="common">Sea cucumber</name>
    <dbReference type="NCBI Taxonomy" id="307972"/>
    <lineage>
        <taxon>Eukaryota</taxon>
        <taxon>Metazoa</taxon>
        <taxon>Echinodermata</taxon>
        <taxon>Eleutherozoa</taxon>
        <taxon>Echinozoa</taxon>
        <taxon>Holothuroidea</taxon>
        <taxon>Aspidochirotacea</taxon>
        <taxon>Aspidochirotida</taxon>
        <taxon>Stichopodidae</taxon>
        <taxon>Apostichopus</taxon>
    </lineage>
</organism>
<keyword evidence="7 8" id="KW-0807">Transducer</keyword>
<name>A0A2G8K1N0_STIJA</name>
<evidence type="ECO:0000256" key="7">
    <source>
        <dbReference type="ARBA" id="ARBA00023224"/>
    </source>
</evidence>
<dbReference type="Proteomes" id="UP000230750">
    <property type="component" value="Unassembled WGS sequence"/>
</dbReference>
<dbReference type="EMBL" id="MRZV01000980">
    <property type="protein sequence ID" value="PIK41902.1"/>
    <property type="molecule type" value="Genomic_DNA"/>
</dbReference>
<dbReference type="GO" id="GO:0004930">
    <property type="term" value="F:G protein-coupled receptor activity"/>
    <property type="evidence" value="ECO:0007669"/>
    <property type="project" value="UniProtKB-KW"/>
</dbReference>
<dbReference type="InterPro" id="IPR000276">
    <property type="entry name" value="GPCR_Rhodpsn"/>
</dbReference>
<keyword evidence="12" id="KW-1185">Reference proteome</keyword>
<evidence type="ECO:0000256" key="8">
    <source>
        <dbReference type="RuleBase" id="RU000688"/>
    </source>
</evidence>
<feature type="domain" description="G-protein coupled receptors family 1 profile" evidence="10">
    <location>
        <begin position="36"/>
        <end position="219"/>
    </location>
</feature>
<dbReference type="PROSITE" id="PS00237">
    <property type="entry name" value="G_PROTEIN_RECEP_F1_1"/>
    <property type="match status" value="1"/>
</dbReference>
<proteinExistence type="inferred from homology"/>
<keyword evidence="6 8" id="KW-0675">Receptor</keyword>
<feature type="transmembrane region" description="Helical" evidence="9">
    <location>
        <begin position="65"/>
        <end position="83"/>
    </location>
</feature>
<evidence type="ECO:0000256" key="3">
    <source>
        <dbReference type="ARBA" id="ARBA00022989"/>
    </source>
</evidence>
<dbReference type="Pfam" id="PF00001">
    <property type="entry name" value="7tm_1"/>
    <property type="match status" value="1"/>
</dbReference>
<dbReference type="InterPro" id="IPR017452">
    <property type="entry name" value="GPCR_Rhodpsn_7TM"/>
</dbReference>
<evidence type="ECO:0000256" key="5">
    <source>
        <dbReference type="ARBA" id="ARBA00023136"/>
    </source>
</evidence>
<comment type="caution">
    <text evidence="11">The sequence shown here is derived from an EMBL/GenBank/DDBJ whole genome shotgun (WGS) entry which is preliminary data.</text>
</comment>
<reference evidence="11 12" key="1">
    <citation type="journal article" date="2017" name="PLoS Biol.">
        <title>The sea cucumber genome provides insights into morphological evolution and visceral regeneration.</title>
        <authorList>
            <person name="Zhang X."/>
            <person name="Sun L."/>
            <person name="Yuan J."/>
            <person name="Sun Y."/>
            <person name="Gao Y."/>
            <person name="Zhang L."/>
            <person name="Li S."/>
            <person name="Dai H."/>
            <person name="Hamel J.F."/>
            <person name="Liu C."/>
            <person name="Yu Y."/>
            <person name="Liu S."/>
            <person name="Lin W."/>
            <person name="Guo K."/>
            <person name="Jin S."/>
            <person name="Xu P."/>
            <person name="Storey K.B."/>
            <person name="Huan P."/>
            <person name="Zhang T."/>
            <person name="Zhou Y."/>
            <person name="Zhang J."/>
            <person name="Lin C."/>
            <person name="Li X."/>
            <person name="Xing L."/>
            <person name="Huo D."/>
            <person name="Sun M."/>
            <person name="Wang L."/>
            <person name="Mercier A."/>
            <person name="Li F."/>
            <person name="Yang H."/>
            <person name="Xiang J."/>
        </authorList>
    </citation>
    <scope>NUCLEOTIDE SEQUENCE [LARGE SCALE GENOMIC DNA]</scope>
    <source>
        <strain evidence="11">Shaxun</strain>
        <tissue evidence="11">Muscle</tissue>
    </source>
</reference>
<feature type="transmembrane region" description="Helical" evidence="9">
    <location>
        <begin position="103"/>
        <end position="121"/>
    </location>
</feature>
<evidence type="ECO:0000256" key="6">
    <source>
        <dbReference type="ARBA" id="ARBA00023170"/>
    </source>
</evidence>
<keyword evidence="3 9" id="KW-1133">Transmembrane helix</keyword>
<evidence type="ECO:0000313" key="11">
    <source>
        <dbReference type="EMBL" id="PIK41902.1"/>
    </source>
</evidence>
<dbReference type="Gene3D" id="1.20.1070.10">
    <property type="entry name" value="Rhodopsin 7-helix transmembrane proteins"/>
    <property type="match status" value="1"/>
</dbReference>
<evidence type="ECO:0000256" key="1">
    <source>
        <dbReference type="ARBA" id="ARBA00004141"/>
    </source>
</evidence>
<feature type="transmembrane region" description="Helical" evidence="9">
    <location>
        <begin position="25"/>
        <end position="58"/>
    </location>
</feature>
<keyword evidence="4 8" id="KW-0297">G-protein coupled receptor</keyword>
<dbReference type="SUPFAM" id="SSF81321">
    <property type="entry name" value="Family A G protein-coupled receptor-like"/>
    <property type="match status" value="1"/>
</dbReference>
<gene>
    <name evidence="11" type="ORF">BSL78_21257</name>
</gene>
<evidence type="ECO:0000259" key="10">
    <source>
        <dbReference type="PROSITE" id="PS50262"/>
    </source>
</evidence>
<evidence type="ECO:0000313" key="12">
    <source>
        <dbReference type="Proteomes" id="UP000230750"/>
    </source>
</evidence>
<evidence type="ECO:0000256" key="4">
    <source>
        <dbReference type="ARBA" id="ARBA00023040"/>
    </source>
</evidence>
<protein>
    <recommendedName>
        <fullName evidence="10">G-protein coupled receptors family 1 profile domain-containing protein</fullName>
    </recommendedName>
</protein>
<comment type="similarity">
    <text evidence="8">Belongs to the G-protein coupled receptor 1 family.</text>
</comment>
<dbReference type="GO" id="GO:0005886">
    <property type="term" value="C:plasma membrane"/>
    <property type="evidence" value="ECO:0007669"/>
    <property type="project" value="TreeGrafter"/>
</dbReference>